<dbReference type="Pfam" id="PF01219">
    <property type="entry name" value="DAGK_prokar"/>
    <property type="match status" value="1"/>
</dbReference>
<feature type="binding site" evidence="17">
    <location>
        <position position="4"/>
    </location>
    <ligand>
        <name>ATP</name>
        <dbReference type="ChEBI" id="CHEBI:30616"/>
    </ligand>
</feature>
<reference evidence="20 21" key="1">
    <citation type="journal article" date="2016" name="Nat. Commun.">
        <title>Thousands of microbial genomes shed light on interconnected biogeochemical processes in an aquifer system.</title>
        <authorList>
            <person name="Anantharaman K."/>
            <person name="Brown C.T."/>
            <person name="Hug L.A."/>
            <person name="Sharon I."/>
            <person name="Castelle C.J."/>
            <person name="Probst A.J."/>
            <person name="Thomas B.C."/>
            <person name="Singh A."/>
            <person name="Wilkins M.J."/>
            <person name="Karaoz U."/>
            <person name="Brodie E.L."/>
            <person name="Williams K.H."/>
            <person name="Hubbard S.S."/>
            <person name="Banfield J.F."/>
        </authorList>
    </citation>
    <scope>NUCLEOTIDE SEQUENCE [LARGE SCALE GENOMIC DNA]</scope>
</reference>
<evidence type="ECO:0000256" key="5">
    <source>
        <dbReference type="ARBA" id="ARBA00022679"/>
    </source>
</evidence>
<dbReference type="Proteomes" id="UP000178515">
    <property type="component" value="Unassembled WGS sequence"/>
</dbReference>
<dbReference type="GO" id="GO:0005524">
    <property type="term" value="F:ATP binding"/>
    <property type="evidence" value="ECO:0007669"/>
    <property type="project" value="UniProtKB-KW"/>
</dbReference>
<feature type="transmembrane region" description="Helical" evidence="19">
    <location>
        <begin position="51"/>
        <end position="70"/>
    </location>
</feature>
<name>A0A1G1Z3L9_9BACT</name>
<evidence type="ECO:0000256" key="1">
    <source>
        <dbReference type="ARBA" id="ARBA00004651"/>
    </source>
</evidence>
<evidence type="ECO:0000256" key="9">
    <source>
        <dbReference type="ARBA" id="ARBA00022840"/>
    </source>
</evidence>
<feature type="binding site" evidence="17">
    <location>
        <begin position="80"/>
        <end position="82"/>
    </location>
    <ligand>
        <name>ATP</name>
        <dbReference type="ChEBI" id="CHEBI:30616"/>
    </ligand>
</feature>
<dbReference type="InterPro" id="IPR036945">
    <property type="entry name" value="DAGK_sf"/>
</dbReference>
<evidence type="ECO:0000256" key="15">
    <source>
        <dbReference type="PIRSR" id="PIRSR600829-1"/>
    </source>
</evidence>
<keyword evidence="12 19" id="KW-0472">Membrane</keyword>
<comment type="subcellular location">
    <subcellularLocation>
        <location evidence="1">Cell membrane</location>
        <topology evidence="1">Multi-pass membrane protein</topology>
    </subcellularLocation>
</comment>
<dbReference type="GO" id="GO:0005886">
    <property type="term" value="C:plasma membrane"/>
    <property type="evidence" value="ECO:0007669"/>
    <property type="project" value="UniProtKB-SubCell"/>
</dbReference>
<evidence type="ECO:0000256" key="11">
    <source>
        <dbReference type="ARBA" id="ARBA00023098"/>
    </source>
</evidence>
<evidence type="ECO:0000256" key="13">
    <source>
        <dbReference type="ARBA" id="ARBA00023209"/>
    </source>
</evidence>
<keyword evidence="5" id="KW-0808">Transferase</keyword>
<feature type="transmembrane region" description="Helical" evidence="19">
    <location>
        <begin position="26"/>
        <end position="45"/>
    </location>
</feature>
<evidence type="ECO:0008006" key="22">
    <source>
        <dbReference type="Google" id="ProtNLM"/>
    </source>
</evidence>
<dbReference type="GO" id="GO:0016301">
    <property type="term" value="F:kinase activity"/>
    <property type="evidence" value="ECO:0007669"/>
    <property type="project" value="UniProtKB-KW"/>
</dbReference>
<accession>A0A1G1Z3L9</accession>
<dbReference type="EMBL" id="MHIX01000043">
    <property type="protein sequence ID" value="OGY58490.1"/>
    <property type="molecule type" value="Genomic_DNA"/>
</dbReference>
<keyword evidence="3" id="KW-1003">Cell membrane</keyword>
<organism evidence="20 21">
    <name type="scientific">Candidatus Colwellbacteria bacterium RIFCSPHIGHO2_12_FULL_44_17</name>
    <dbReference type="NCBI Taxonomy" id="1797689"/>
    <lineage>
        <taxon>Bacteria</taxon>
        <taxon>Candidatus Colwelliibacteriota</taxon>
    </lineage>
</organism>
<evidence type="ECO:0000256" key="14">
    <source>
        <dbReference type="ARBA" id="ARBA00023264"/>
    </source>
</evidence>
<protein>
    <recommendedName>
        <fullName evidence="22">Diacylglycerol kinase</fullName>
    </recommendedName>
</protein>
<proteinExistence type="inferred from homology"/>
<feature type="binding site" evidence="16">
    <location>
        <position position="64"/>
    </location>
    <ligand>
        <name>substrate</name>
    </ligand>
</feature>
<feature type="transmembrane region" description="Helical" evidence="19">
    <location>
        <begin position="91"/>
        <end position="115"/>
    </location>
</feature>
<dbReference type="AlphaFoldDB" id="A0A1G1Z3L9"/>
<keyword evidence="10 19" id="KW-1133">Transmembrane helix</keyword>
<evidence type="ECO:0000313" key="21">
    <source>
        <dbReference type="Proteomes" id="UP000178515"/>
    </source>
</evidence>
<feature type="binding site" evidence="18">
    <location>
        <position position="71"/>
    </location>
    <ligand>
        <name>a divalent metal cation</name>
        <dbReference type="ChEBI" id="CHEBI:60240"/>
    </ligand>
</feature>
<comment type="caution">
    <text evidence="20">The sequence shown here is derived from an EMBL/GenBank/DDBJ whole genome shotgun (WGS) entry which is preliminary data.</text>
</comment>
<dbReference type="InterPro" id="IPR000829">
    <property type="entry name" value="DAGK"/>
</dbReference>
<evidence type="ECO:0000256" key="18">
    <source>
        <dbReference type="PIRSR" id="PIRSR600829-4"/>
    </source>
</evidence>
<feature type="active site" description="Proton acceptor" evidence="15">
    <location>
        <position position="64"/>
    </location>
</feature>
<keyword evidence="11" id="KW-0443">Lipid metabolism</keyword>
<comment type="cofactor">
    <cofactor evidence="18">
        <name>Mg(2+)</name>
        <dbReference type="ChEBI" id="CHEBI:18420"/>
    </cofactor>
    <text evidence="18">Mn(2+), Zn(2+), Cd(2+) and Co(2+) support activity to lesser extents.</text>
</comment>
<evidence type="ECO:0000256" key="16">
    <source>
        <dbReference type="PIRSR" id="PIRSR600829-2"/>
    </source>
</evidence>
<dbReference type="Gene3D" id="1.10.287.3610">
    <property type="match status" value="1"/>
</dbReference>
<evidence type="ECO:0000256" key="19">
    <source>
        <dbReference type="SAM" id="Phobius"/>
    </source>
</evidence>
<evidence type="ECO:0000256" key="2">
    <source>
        <dbReference type="ARBA" id="ARBA00005967"/>
    </source>
</evidence>
<keyword evidence="13" id="KW-0594">Phospholipid biosynthesis</keyword>
<evidence type="ECO:0000256" key="4">
    <source>
        <dbReference type="ARBA" id="ARBA00022516"/>
    </source>
</evidence>
<dbReference type="STRING" id="1797689.A3F24_01795"/>
<feature type="binding site" evidence="17">
    <location>
        <begin position="89"/>
        <end position="90"/>
    </location>
    <ligand>
        <name>ATP</name>
        <dbReference type="ChEBI" id="CHEBI:30616"/>
    </ligand>
</feature>
<keyword evidence="18" id="KW-0460">Magnesium</keyword>
<keyword evidence="18" id="KW-0479">Metal-binding</keyword>
<keyword evidence="4" id="KW-0444">Lipid biosynthesis</keyword>
<keyword evidence="9 17" id="KW-0067">ATP-binding</keyword>
<feature type="binding site" evidence="17">
    <location>
        <position position="23"/>
    </location>
    <ligand>
        <name>ATP</name>
        <dbReference type="ChEBI" id="CHEBI:30616"/>
    </ligand>
</feature>
<keyword evidence="8" id="KW-0418">Kinase</keyword>
<evidence type="ECO:0000256" key="17">
    <source>
        <dbReference type="PIRSR" id="PIRSR600829-3"/>
    </source>
</evidence>
<evidence type="ECO:0000256" key="3">
    <source>
        <dbReference type="ARBA" id="ARBA00022475"/>
    </source>
</evidence>
<dbReference type="CDD" id="cd14265">
    <property type="entry name" value="UDPK_IM_like"/>
    <property type="match status" value="1"/>
</dbReference>
<dbReference type="InterPro" id="IPR033717">
    <property type="entry name" value="UDPK"/>
</dbReference>
<dbReference type="GO" id="GO:0008654">
    <property type="term" value="P:phospholipid biosynthetic process"/>
    <property type="evidence" value="ECO:0007669"/>
    <property type="project" value="UniProtKB-KW"/>
</dbReference>
<evidence type="ECO:0000256" key="8">
    <source>
        <dbReference type="ARBA" id="ARBA00022777"/>
    </source>
</evidence>
<evidence type="ECO:0000256" key="12">
    <source>
        <dbReference type="ARBA" id="ARBA00023136"/>
    </source>
</evidence>
<feature type="binding site" evidence="18">
    <location>
        <position position="23"/>
    </location>
    <ligand>
        <name>a divalent metal cation</name>
        <dbReference type="ChEBI" id="CHEBI:60240"/>
    </ligand>
</feature>
<dbReference type="GO" id="GO:0046872">
    <property type="term" value="F:metal ion binding"/>
    <property type="evidence" value="ECO:0007669"/>
    <property type="project" value="UniProtKB-KW"/>
</dbReference>
<feature type="binding site" evidence="17">
    <location>
        <position position="71"/>
    </location>
    <ligand>
        <name>ATP</name>
        <dbReference type="ChEBI" id="CHEBI:30616"/>
    </ligand>
</feature>
<evidence type="ECO:0000256" key="10">
    <source>
        <dbReference type="ARBA" id="ARBA00022989"/>
    </source>
</evidence>
<evidence type="ECO:0000256" key="7">
    <source>
        <dbReference type="ARBA" id="ARBA00022741"/>
    </source>
</evidence>
<gene>
    <name evidence="20" type="ORF">A3F24_01795</name>
</gene>
<sequence>MTQRLWNSFKAALCGFRDVLRFENSFRIMALVAFVVVLLMFYFPTTRTEKAVLLTAIFAVLGLELVNSVVERILDFIHAEQHMKIKHMKDLMAAIVLLAAVGATAIGILVFWPYVFNGARF</sequence>
<dbReference type="PANTHER" id="PTHR34299">
    <property type="entry name" value="DIACYLGLYCEROL KINASE"/>
    <property type="match status" value="1"/>
</dbReference>
<keyword evidence="7 17" id="KW-0547">Nucleotide-binding</keyword>
<evidence type="ECO:0000256" key="6">
    <source>
        <dbReference type="ARBA" id="ARBA00022692"/>
    </source>
</evidence>
<keyword evidence="6 19" id="KW-0812">Transmembrane</keyword>
<evidence type="ECO:0000313" key="20">
    <source>
        <dbReference type="EMBL" id="OGY58490.1"/>
    </source>
</evidence>
<keyword evidence="14" id="KW-1208">Phospholipid metabolism</keyword>
<dbReference type="PANTHER" id="PTHR34299:SF1">
    <property type="entry name" value="DIACYLGLYCEROL KINASE"/>
    <property type="match status" value="1"/>
</dbReference>
<feature type="binding site" evidence="16">
    <location>
        <position position="4"/>
    </location>
    <ligand>
        <name>substrate</name>
    </ligand>
</feature>
<comment type="similarity">
    <text evidence="2">Belongs to the bacterial diacylglycerol kinase family.</text>
</comment>